<reference evidence="2" key="1">
    <citation type="submission" date="2023-04" db="EMBL/GenBank/DDBJ databases">
        <title>Completed genome of Mycoplasma lagogenitalium type strain 12MS.</title>
        <authorList>
            <person name="Spergser J."/>
        </authorList>
    </citation>
    <scope>NUCLEOTIDE SEQUENCE</scope>
    <source>
        <strain evidence="2">12MS</strain>
    </source>
</reference>
<name>A0ABY8LU41_9BACT</name>
<dbReference type="RefSeq" id="WP_280102062.1">
    <property type="nucleotide sequence ID" value="NZ_CP122979.1"/>
</dbReference>
<protein>
    <recommendedName>
        <fullName evidence="4">DUF304 domain-containing protein</fullName>
    </recommendedName>
</protein>
<evidence type="ECO:0000256" key="1">
    <source>
        <dbReference type="SAM" id="Phobius"/>
    </source>
</evidence>
<feature type="transmembrane region" description="Helical" evidence="1">
    <location>
        <begin position="49"/>
        <end position="70"/>
    </location>
</feature>
<proteinExistence type="predicted"/>
<dbReference type="Proteomes" id="UP001179842">
    <property type="component" value="Chromosome"/>
</dbReference>
<keyword evidence="1" id="KW-0812">Transmembrane</keyword>
<accession>A0ABY8LU41</accession>
<organism evidence="2 3">
    <name type="scientific">Mesomycoplasma lagogenitalium</name>
    <dbReference type="NCBI Taxonomy" id="171286"/>
    <lineage>
        <taxon>Bacteria</taxon>
        <taxon>Bacillati</taxon>
        <taxon>Mycoplasmatota</taxon>
        <taxon>Mycoplasmoidales</taxon>
        <taxon>Metamycoplasmataceae</taxon>
        <taxon>Mesomycoplasma</taxon>
    </lineage>
</organism>
<gene>
    <name evidence="2" type="ORF">QEG99_00520</name>
</gene>
<evidence type="ECO:0008006" key="4">
    <source>
        <dbReference type="Google" id="ProtNLM"/>
    </source>
</evidence>
<evidence type="ECO:0000313" key="2">
    <source>
        <dbReference type="EMBL" id="WGI36760.1"/>
    </source>
</evidence>
<keyword evidence="3" id="KW-1185">Reference proteome</keyword>
<keyword evidence="1" id="KW-1133">Transmembrane helix</keyword>
<feature type="transmembrane region" description="Helical" evidence="1">
    <location>
        <begin position="21"/>
        <end position="43"/>
    </location>
</feature>
<keyword evidence="1" id="KW-0472">Membrane</keyword>
<evidence type="ECO:0000313" key="3">
    <source>
        <dbReference type="Proteomes" id="UP001179842"/>
    </source>
</evidence>
<sequence>MSDEKIIQYKFIKNLGKIITVQYWIFFSLQIISIFLTFIFTIINKNNWTSTIIWAIWIPFSIIHLILTIINQFGWERKKSLKIILFENDLEKAIKILKWNPLMMFLTRKKIIKIIENTEINYYDDFIYIKRAIINNYWFKPIIFKNEENVSEIKRWIDFSREYYELKTEIK</sequence>
<dbReference type="EMBL" id="CP122979">
    <property type="protein sequence ID" value="WGI36760.1"/>
    <property type="molecule type" value="Genomic_DNA"/>
</dbReference>